<keyword evidence="8 11" id="KW-0143">Chaperone</keyword>
<evidence type="ECO:0000256" key="3">
    <source>
        <dbReference type="ARBA" id="ARBA00022723"/>
    </source>
</evidence>
<dbReference type="Gene3D" id="2.10.230.10">
    <property type="entry name" value="Heat shock protein DnaJ, cysteine-rich domain"/>
    <property type="match status" value="1"/>
</dbReference>
<evidence type="ECO:0000256" key="4">
    <source>
        <dbReference type="ARBA" id="ARBA00022737"/>
    </source>
</evidence>
<feature type="domain" description="J" evidence="13">
    <location>
        <begin position="5"/>
        <end position="70"/>
    </location>
</feature>
<evidence type="ECO:0000256" key="12">
    <source>
        <dbReference type="PROSITE-ProRule" id="PRU00546"/>
    </source>
</evidence>
<dbReference type="Gene3D" id="1.10.287.110">
    <property type="entry name" value="DnaJ domain"/>
    <property type="match status" value="1"/>
</dbReference>
<dbReference type="FunFam" id="2.10.230.10:FF:000002">
    <property type="entry name" value="Molecular chaperone DnaJ"/>
    <property type="match status" value="1"/>
</dbReference>
<feature type="binding site" evidence="11">
    <location>
        <position position="159"/>
    </location>
    <ligand>
        <name>Zn(2+)</name>
        <dbReference type="ChEBI" id="CHEBI:29105"/>
        <label>2</label>
    </ligand>
</feature>
<dbReference type="AlphaFoldDB" id="A0A2T2XKD8"/>
<dbReference type="Pfam" id="PF00684">
    <property type="entry name" value="DnaJ_CXXCXGXG"/>
    <property type="match status" value="1"/>
</dbReference>
<comment type="domain">
    <text evidence="11">The J domain is necessary and sufficient to stimulate DnaK ATPase activity. Zinc center 1 plays an important role in the autonomous, DnaK-independent chaperone activity of DnaJ. Zinc center 2 is essential for interaction with DnaK and for DnaJ activity.</text>
</comment>
<feature type="binding site" evidence="11">
    <location>
        <position position="199"/>
    </location>
    <ligand>
        <name>Zn(2+)</name>
        <dbReference type="ChEBI" id="CHEBI:29105"/>
        <label>1</label>
    </ligand>
</feature>
<dbReference type="PANTHER" id="PTHR43096">
    <property type="entry name" value="DNAJ HOMOLOG 1, MITOCHONDRIAL-RELATED"/>
    <property type="match status" value="1"/>
</dbReference>
<dbReference type="InterPro" id="IPR036410">
    <property type="entry name" value="HSP_DnaJ_Cys-rich_dom_sf"/>
</dbReference>
<evidence type="ECO:0000259" key="14">
    <source>
        <dbReference type="PROSITE" id="PS51188"/>
    </source>
</evidence>
<sequence>MAKRDYYEVLGVSRGASPDEIKKQFRRLAAKYHPDANPGNAAAEEQFKEINEAYQVLSDPEKRARYDQFGHQAAGAAGNGDFGFSGFGDIFDMFFGGATQSRRSGPERGPDLRYDLTVELEDVVEGVEREVRLVRDEVCPHCHGNQAEPGTRLETCPQCHGSGQIERIRESFLGRIRQVETCPRCRGTGRYVPHPCTQCGGRGQVRAEKKLTVQVPPGVDEGTRLRVSGEGGAGQRGGPAGDLIVFVHVKQHEKFSRDGDDLWCDVPVGFAQVALGADITVPGLKTEELLHIPPGTQTGTVFKIPRQGLPRLGNPASRGALNVRVNVTVPTHLSHREREILHMWAEMRQENVHPEDKSILRKVKDALGR</sequence>
<evidence type="ECO:0000313" key="15">
    <source>
        <dbReference type="EMBL" id="PSR34951.1"/>
    </source>
</evidence>
<dbReference type="PRINTS" id="PR00625">
    <property type="entry name" value="JDOMAIN"/>
</dbReference>
<dbReference type="PROSITE" id="PS50076">
    <property type="entry name" value="DNAJ_2"/>
    <property type="match status" value="1"/>
</dbReference>
<dbReference type="InterPro" id="IPR008971">
    <property type="entry name" value="HSP40/DnaJ_pept-bd"/>
</dbReference>
<reference evidence="15 16" key="1">
    <citation type="journal article" date="2014" name="BMC Genomics">
        <title>Comparison of environmental and isolate Sulfobacillus genomes reveals diverse carbon, sulfur, nitrogen, and hydrogen metabolisms.</title>
        <authorList>
            <person name="Justice N.B."/>
            <person name="Norman A."/>
            <person name="Brown C.T."/>
            <person name="Singh A."/>
            <person name="Thomas B.C."/>
            <person name="Banfield J.F."/>
        </authorList>
    </citation>
    <scope>NUCLEOTIDE SEQUENCE [LARGE SCALE GENOMIC DNA]</scope>
    <source>
        <strain evidence="15">AMDSBA4</strain>
    </source>
</reference>
<protein>
    <recommendedName>
        <fullName evidence="10 11">Chaperone protein DnaJ</fullName>
    </recommendedName>
</protein>
<comment type="cofactor">
    <cofactor evidence="11">
        <name>Zn(2+)</name>
        <dbReference type="ChEBI" id="CHEBI:29105"/>
    </cofactor>
    <text evidence="11">Binds 2 Zn(2+) ions per monomer.</text>
</comment>
<keyword evidence="1 11" id="KW-0963">Cytoplasm</keyword>
<dbReference type="CDD" id="cd10747">
    <property type="entry name" value="DnaJ_C"/>
    <property type="match status" value="1"/>
</dbReference>
<feature type="binding site" evidence="11">
    <location>
        <position position="139"/>
    </location>
    <ligand>
        <name>Zn(2+)</name>
        <dbReference type="ChEBI" id="CHEBI:29105"/>
        <label>1</label>
    </ligand>
</feature>
<dbReference type="HAMAP" id="MF_01152">
    <property type="entry name" value="DnaJ"/>
    <property type="match status" value="1"/>
</dbReference>
<feature type="zinc finger region" description="CR-type" evidence="12">
    <location>
        <begin position="126"/>
        <end position="208"/>
    </location>
</feature>
<feature type="binding site" evidence="11">
    <location>
        <position position="182"/>
    </location>
    <ligand>
        <name>Zn(2+)</name>
        <dbReference type="ChEBI" id="CHEBI:29105"/>
        <label>2</label>
    </ligand>
</feature>
<evidence type="ECO:0000256" key="5">
    <source>
        <dbReference type="ARBA" id="ARBA00022771"/>
    </source>
</evidence>
<keyword evidence="6 11" id="KW-0862">Zinc</keyword>
<feature type="binding site" evidence="11">
    <location>
        <position position="142"/>
    </location>
    <ligand>
        <name>Zn(2+)</name>
        <dbReference type="ChEBI" id="CHEBI:29105"/>
        <label>1</label>
    </ligand>
</feature>
<dbReference type="SUPFAM" id="SSF46565">
    <property type="entry name" value="Chaperone J-domain"/>
    <property type="match status" value="1"/>
</dbReference>
<feature type="binding site" evidence="11">
    <location>
        <position position="185"/>
    </location>
    <ligand>
        <name>Zn(2+)</name>
        <dbReference type="ChEBI" id="CHEBI:29105"/>
        <label>2</label>
    </ligand>
</feature>
<dbReference type="GO" id="GO:0009408">
    <property type="term" value="P:response to heat"/>
    <property type="evidence" value="ECO:0007669"/>
    <property type="project" value="InterPro"/>
</dbReference>
<feature type="binding site" evidence="11">
    <location>
        <position position="196"/>
    </location>
    <ligand>
        <name>Zn(2+)</name>
        <dbReference type="ChEBI" id="CHEBI:29105"/>
        <label>1</label>
    </ligand>
</feature>
<dbReference type="Proteomes" id="UP000242972">
    <property type="component" value="Unassembled WGS sequence"/>
</dbReference>
<dbReference type="PANTHER" id="PTHR43096:SF10">
    <property type="entry name" value="CHAPERONE PROTEIN DNAJ A6, CHLOROPLASTIC"/>
    <property type="match status" value="1"/>
</dbReference>
<dbReference type="NCBIfam" id="NF008035">
    <property type="entry name" value="PRK10767.1"/>
    <property type="match status" value="1"/>
</dbReference>
<evidence type="ECO:0000256" key="10">
    <source>
        <dbReference type="ARBA" id="ARBA00067609"/>
    </source>
</evidence>
<dbReference type="CDD" id="cd06257">
    <property type="entry name" value="DnaJ"/>
    <property type="match status" value="1"/>
</dbReference>
<dbReference type="InterPro" id="IPR002939">
    <property type="entry name" value="DnaJ_C"/>
</dbReference>
<dbReference type="GO" id="GO:0008270">
    <property type="term" value="F:zinc ion binding"/>
    <property type="evidence" value="ECO:0007669"/>
    <property type="project" value="UniProtKB-UniRule"/>
</dbReference>
<dbReference type="InterPro" id="IPR018253">
    <property type="entry name" value="DnaJ_domain_CS"/>
</dbReference>
<evidence type="ECO:0000256" key="7">
    <source>
        <dbReference type="ARBA" id="ARBA00023016"/>
    </source>
</evidence>
<comment type="subcellular location">
    <subcellularLocation>
        <location evidence="11">Cytoplasm</location>
    </subcellularLocation>
</comment>
<dbReference type="Pfam" id="PF00226">
    <property type="entry name" value="DnaJ"/>
    <property type="match status" value="1"/>
</dbReference>
<keyword evidence="7 11" id="KW-0346">Stress response</keyword>
<gene>
    <name evidence="11 15" type="primary">dnaJ</name>
    <name evidence="15" type="ORF">C7B46_03290</name>
</gene>
<dbReference type="GO" id="GO:0031072">
    <property type="term" value="F:heat shock protein binding"/>
    <property type="evidence" value="ECO:0007669"/>
    <property type="project" value="InterPro"/>
</dbReference>
<keyword evidence="2 11" id="KW-0235">DNA replication</keyword>
<keyword evidence="5 11" id="KW-0863">Zinc-finger</keyword>
<feature type="binding site" evidence="11">
    <location>
        <position position="156"/>
    </location>
    <ligand>
        <name>Zn(2+)</name>
        <dbReference type="ChEBI" id="CHEBI:29105"/>
        <label>2</label>
    </ligand>
</feature>
<dbReference type="SUPFAM" id="SSF57938">
    <property type="entry name" value="DnaJ/Hsp40 cysteine-rich domain"/>
    <property type="match status" value="1"/>
</dbReference>
<accession>A0A2T2XKD8</accession>
<proteinExistence type="inferred from homology"/>
<dbReference type="NCBIfam" id="TIGR02349">
    <property type="entry name" value="DnaJ_bact"/>
    <property type="match status" value="1"/>
</dbReference>
<dbReference type="InterPro" id="IPR001305">
    <property type="entry name" value="HSP_DnaJ_Cys-rich_dom"/>
</dbReference>
<dbReference type="GO" id="GO:0005737">
    <property type="term" value="C:cytoplasm"/>
    <property type="evidence" value="ECO:0007669"/>
    <property type="project" value="UniProtKB-SubCell"/>
</dbReference>
<dbReference type="Gene3D" id="2.60.260.20">
    <property type="entry name" value="Urease metallochaperone UreE, N-terminal domain"/>
    <property type="match status" value="2"/>
</dbReference>
<evidence type="ECO:0000256" key="2">
    <source>
        <dbReference type="ARBA" id="ARBA00022705"/>
    </source>
</evidence>
<dbReference type="FunFam" id="2.60.260.20:FF:000005">
    <property type="entry name" value="Chaperone protein dnaJ 1, mitochondrial"/>
    <property type="match status" value="1"/>
</dbReference>
<dbReference type="Pfam" id="PF01556">
    <property type="entry name" value="DnaJ_C"/>
    <property type="match status" value="1"/>
</dbReference>
<keyword evidence="4 11" id="KW-0677">Repeat</keyword>
<evidence type="ECO:0000313" key="16">
    <source>
        <dbReference type="Proteomes" id="UP000242972"/>
    </source>
</evidence>
<evidence type="ECO:0000256" key="1">
    <source>
        <dbReference type="ARBA" id="ARBA00022490"/>
    </source>
</evidence>
<evidence type="ECO:0000256" key="8">
    <source>
        <dbReference type="ARBA" id="ARBA00023186"/>
    </source>
</evidence>
<dbReference type="FunFam" id="1.10.287.110:FF:000031">
    <property type="entry name" value="Molecular chaperone DnaJ"/>
    <property type="match status" value="1"/>
</dbReference>
<dbReference type="GO" id="GO:0051082">
    <property type="term" value="F:unfolded protein binding"/>
    <property type="evidence" value="ECO:0007669"/>
    <property type="project" value="UniProtKB-UniRule"/>
</dbReference>
<dbReference type="InterPro" id="IPR036869">
    <property type="entry name" value="J_dom_sf"/>
</dbReference>
<comment type="caution">
    <text evidence="11">Lacks conserved residue(s) required for the propagation of feature annotation.</text>
</comment>
<dbReference type="EMBL" id="PXYW01000005">
    <property type="protein sequence ID" value="PSR34951.1"/>
    <property type="molecule type" value="Genomic_DNA"/>
</dbReference>
<comment type="caution">
    <text evidence="15">The sequence shown here is derived from an EMBL/GenBank/DDBJ whole genome shotgun (WGS) entry which is preliminary data.</text>
</comment>
<name>A0A2T2XKD8_9FIRM</name>
<dbReference type="GO" id="GO:0042026">
    <property type="term" value="P:protein refolding"/>
    <property type="evidence" value="ECO:0007669"/>
    <property type="project" value="TreeGrafter"/>
</dbReference>
<comment type="subunit">
    <text evidence="11">Homodimer.</text>
</comment>
<dbReference type="PROSITE" id="PS00636">
    <property type="entry name" value="DNAJ_1"/>
    <property type="match status" value="1"/>
</dbReference>
<evidence type="ECO:0000259" key="13">
    <source>
        <dbReference type="PROSITE" id="PS50076"/>
    </source>
</evidence>
<dbReference type="GO" id="GO:0006260">
    <property type="term" value="P:DNA replication"/>
    <property type="evidence" value="ECO:0007669"/>
    <property type="project" value="UniProtKB-KW"/>
</dbReference>
<organism evidence="15 16">
    <name type="scientific">Sulfobacillus benefaciens</name>
    <dbReference type="NCBI Taxonomy" id="453960"/>
    <lineage>
        <taxon>Bacteria</taxon>
        <taxon>Bacillati</taxon>
        <taxon>Bacillota</taxon>
        <taxon>Clostridia</taxon>
        <taxon>Eubacteriales</taxon>
        <taxon>Clostridiales Family XVII. Incertae Sedis</taxon>
        <taxon>Sulfobacillus</taxon>
    </lineage>
</organism>
<dbReference type="SMART" id="SM00271">
    <property type="entry name" value="DnaJ"/>
    <property type="match status" value="1"/>
</dbReference>
<dbReference type="GO" id="GO:0005524">
    <property type="term" value="F:ATP binding"/>
    <property type="evidence" value="ECO:0007669"/>
    <property type="project" value="InterPro"/>
</dbReference>
<feature type="domain" description="CR-type" evidence="14">
    <location>
        <begin position="126"/>
        <end position="208"/>
    </location>
</feature>
<dbReference type="InterPro" id="IPR012724">
    <property type="entry name" value="DnaJ"/>
</dbReference>
<comment type="function">
    <text evidence="11">Participates actively in the response to hyperosmotic and heat shock by preventing the aggregation of stress-denatured proteins and by disaggregating proteins, also in an autonomous, DnaK-independent fashion. Unfolded proteins bind initially to DnaJ; upon interaction with the DnaJ-bound protein, DnaK hydrolyzes its bound ATP, resulting in the formation of a stable complex. GrpE releases ADP from DnaK; ATP binding to DnaK triggers the release of the substrate protein, thus completing the reaction cycle. Several rounds of ATP-dependent interactions between DnaJ, DnaK and GrpE are required for fully efficient folding. Also involved, together with DnaK and GrpE, in the DNA replication of plasmids through activation of initiation proteins.</text>
</comment>
<evidence type="ECO:0000256" key="11">
    <source>
        <dbReference type="HAMAP-Rule" id="MF_01152"/>
    </source>
</evidence>
<comment type="similarity">
    <text evidence="9 11">Belongs to the DnaJ family.</text>
</comment>
<evidence type="ECO:0000256" key="6">
    <source>
        <dbReference type="ARBA" id="ARBA00022833"/>
    </source>
</evidence>
<dbReference type="CDD" id="cd10719">
    <property type="entry name" value="DnaJ_zf"/>
    <property type="match status" value="1"/>
</dbReference>
<keyword evidence="3 11" id="KW-0479">Metal-binding</keyword>
<dbReference type="PROSITE" id="PS51188">
    <property type="entry name" value="ZF_CR"/>
    <property type="match status" value="1"/>
</dbReference>
<evidence type="ECO:0000256" key="9">
    <source>
        <dbReference type="ARBA" id="ARBA00061004"/>
    </source>
</evidence>
<dbReference type="InterPro" id="IPR001623">
    <property type="entry name" value="DnaJ_domain"/>
</dbReference>
<dbReference type="SUPFAM" id="SSF49493">
    <property type="entry name" value="HSP40/DnaJ peptide-binding domain"/>
    <property type="match status" value="2"/>
</dbReference>